<sequence>MLRGDGDGFGVLAEGGAEGLHLLEKVFWPEGFGRDGFDRGGGDIQSGFGLGGSGALWVLILRTQPASEATLFLGSALLVERHQAFQQSLFGVKLIIRFLRPQGD</sequence>
<reference evidence="1" key="1">
    <citation type="submission" date="2019-02" db="EMBL/GenBank/DDBJ databases">
        <authorList>
            <person name="Gruber-Vodicka R. H."/>
            <person name="Seah K. B. B."/>
        </authorList>
    </citation>
    <scope>NUCLEOTIDE SEQUENCE</scope>
    <source>
        <strain evidence="1">BECK_M6</strain>
    </source>
</reference>
<gene>
    <name evidence="1" type="ORF">BECKLFY1418A_GA0070994_100519</name>
</gene>
<accession>A0A450U9G9</accession>
<dbReference type="AlphaFoldDB" id="A0A450U9G9"/>
<evidence type="ECO:0000313" key="1">
    <source>
        <dbReference type="EMBL" id="VFJ88654.1"/>
    </source>
</evidence>
<dbReference type="EMBL" id="CAADFH010000005">
    <property type="protein sequence ID" value="VFJ88654.1"/>
    <property type="molecule type" value="Genomic_DNA"/>
</dbReference>
<proteinExistence type="predicted"/>
<organism evidence="1">
    <name type="scientific">Candidatus Kentrum sp. LFY</name>
    <dbReference type="NCBI Taxonomy" id="2126342"/>
    <lineage>
        <taxon>Bacteria</taxon>
        <taxon>Pseudomonadati</taxon>
        <taxon>Pseudomonadota</taxon>
        <taxon>Gammaproteobacteria</taxon>
        <taxon>Candidatus Kentrum</taxon>
    </lineage>
</organism>
<name>A0A450U9G9_9GAMM</name>
<protein>
    <submittedName>
        <fullName evidence="1">Uncharacterized protein</fullName>
    </submittedName>
</protein>